<comment type="caution">
    <text evidence="5">The sequence shown here is derived from an EMBL/GenBank/DDBJ whole genome shotgun (WGS) entry which is preliminary data.</text>
</comment>
<dbReference type="Gene3D" id="3.30.70.270">
    <property type="match status" value="1"/>
</dbReference>
<dbReference type="InterPro" id="IPR029787">
    <property type="entry name" value="Nucleotide_cyclase"/>
</dbReference>
<evidence type="ECO:0000259" key="4">
    <source>
        <dbReference type="PROSITE" id="PS50924"/>
    </source>
</evidence>
<feature type="transmembrane region" description="Helical" evidence="1">
    <location>
        <begin position="27"/>
        <end position="50"/>
    </location>
</feature>
<feature type="transmembrane region" description="Helical" evidence="1">
    <location>
        <begin position="62"/>
        <end position="83"/>
    </location>
</feature>
<dbReference type="CDD" id="cd01948">
    <property type="entry name" value="EAL"/>
    <property type="match status" value="1"/>
</dbReference>
<dbReference type="Pfam" id="PF03707">
    <property type="entry name" value="MHYT"/>
    <property type="match status" value="2"/>
</dbReference>
<proteinExistence type="predicted"/>
<dbReference type="PANTHER" id="PTHR33121">
    <property type="entry name" value="CYCLIC DI-GMP PHOSPHODIESTERASE PDEF"/>
    <property type="match status" value="1"/>
</dbReference>
<dbReference type="InterPro" id="IPR043128">
    <property type="entry name" value="Rev_trsase/Diguanyl_cyclase"/>
</dbReference>
<feature type="domain" description="MHYT" evidence="4">
    <location>
        <begin position="27"/>
        <end position="219"/>
    </location>
</feature>
<dbReference type="AlphaFoldDB" id="A0A7Y0PKR7"/>
<keyword evidence="1" id="KW-1133">Transmembrane helix</keyword>
<protein>
    <submittedName>
        <fullName evidence="5">EAL domain-containing protein</fullName>
    </submittedName>
</protein>
<evidence type="ECO:0000259" key="2">
    <source>
        <dbReference type="PROSITE" id="PS50883"/>
    </source>
</evidence>
<keyword evidence="1" id="KW-0472">Membrane</keyword>
<evidence type="ECO:0000313" key="5">
    <source>
        <dbReference type="EMBL" id="NMO76143.1"/>
    </source>
</evidence>
<accession>A0A7Y0PKR7</accession>
<dbReference type="SUPFAM" id="SSF141868">
    <property type="entry name" value="EAL domain-like"/>
    <property type="match status" value="1"/>
</dbReference>
<dbReference type="PANTHER" id="PTHR33121:SF71">
    <property type="entry name" value="OXYGEN SENSOR PROTEIN DOSP"/>
    <property type="match status" value="1"/>
</dbReference>
<dbReference type="PROSITE" id="PS50887">
    <property type="entry name" value="GGDEF"/>
    <property type="match status" value="1"/>
</dbReference>
<dbReference type="GO" id="GO:0016020">
    <property type="term" value="C:membrane"/>
    <property type="evidence" value="ECO:0007669"/>
    <property type="project" value="UniProtKB-UniRule"/>
</dbReference>
<dbReference type="Proteomes" id="UP000588491">
    <property type="component" value="Unassembled WGS sequence"/>
</dbReference>
<dbReference type="GO" id="GO:0071111">
    <property type="term" value="F:cyclic-guanylate-specific phosphodiesterase activity"/>
    <property type="evidence" value="ECO:0007669"/>
    <property type="project" value="InterPro"/>
</dbReference>
<feature type="transmembrane region" description="Helical" evidence="1">
    <location>
        <begin position="127"/>
        <end position="145"/>
    </location>
</feature>
<dbReference type="InterPro" id="IPR050706">
    <property type="entry name" value="Cyclic-di-GMP_PDE-like"/>
</dbReference>
<feature type="domain" description="EAL" evidence="2">
    <location>
        <begin position="432"/>
        <end position="686"/>
    </location>
</feature>
<dbReference type="Pfam" id="PF00563">
    <property type="entry name" value="EAL"/>
    <property type="match status" value="1"/>
</dbReference>
<dbReference type="EMBL" id="JABBPK010000001">
    <property type="protein sequence ID" value="NMO76143.1"/>
    <property type="molecule type" value="Genomic_DNA"/>
</dbReference>
<reference evidence="5 6" key="1">
    <citation type="submission" date="2020-04" db="EMBL/GenBank/DDBJ databases">
        <title>Bacillus sp. UniB3 isolated from commercial digestive syrup.</title>
        <authorList>
            <person name="Thorat V."/>
            <person name="Kirdat K."/>
            <person name="Tiwarekar B."/>
            <person name="Yadav A."/>
        </authorList>
    </citation>
    <scope>NUCLEOTIDE SEQUENCE [LARGE SCALE GENOMIC DNA]</scope>
    <source>
        <strain evidence="5 6">UniB3</strain>
    </source>
</reference>
<dbReference type="PROSITE" id="PS50883">
    <property type="entry name" value="EAL"/>
    <property type="match status" value="1"/>
</dbReference>
<keyword evidence="6" id="KW-1185">Reference proteome</keyword>
<dbReference type="InterPro" id="IPR005330">
    <property type="entry name" value="MHYT_dom"/>
</dbReference>
<evidence type="ECO:0000313" key="6">
    <source>
        <dbReference type="Proteomes" id="UP000588491"/>
    </source>
</evidence>
<feature type="transmembrane region" description="Helical" evidence="1">
    <location>
        <begin position="191"/>
        <end position="210"/>
    </location>
</feature>
<organism evidence="5 6">
    <name type="scientific">Niallia alba</name>
    <dbReference type="NCBI Taxonomy" id="2729105"/>
    <lineage>
        <taxon>Bacteria</taxon>
        <taxon>Bacillati</taxon>
        <taxon>Bacillota</taxon>
        <taxon>Bacilli</taxon>
        <taxon>Bacillales</taxon>
        <taxon>Bacillaceae</taxon>
        <taxon>Niallia</taxon>
    </lineage>
</organism>
<feature type="transmembrane region" description="Helical" evidence="1">
    <location>
        <begin position="239"/>
        <end position="260"/>
    </location>
</feature>
<dbReference type="RefSeq" id="WP_101729705.1">
    <property type="nucleotide sequence ID" value="NZ_JABBPK010000001.1"/>
</dbReference>
<evidence type="ECO:0000256" key="1">
    <source>
        <dbReference type="PROSITE-ProRule" id="PRU00244"/>
    </source>
</evidence>
<dbReference type="Gene3D" id="3.20.20.450">
    <property type="entry name" value="EAL domain"/>
    <property type="match status" value="1"/>
</dbReference>
<dbReference type="SUPFAM" id="SSF55073">
    <property type="entry name" value="Nucleotide cyclase"/>
    <property type="match status" value="1"/>
</dbReference>
<gene>
    <name evidence="5" type="ORF">HHU08_03840</name>
</gene>
<sequence length="690" mass="78255">MTVFFRGEITIFTLPSVDTVTYLPVEYSIPIILLSVVIACLASYTSLSMNERIVYSSFFHRYVWLGLASITMGFGIWSMHFIGMSASRLPVEMSFNVPLTILSIVPAILATFLAFILSSKARNSTRLIVFAGMFMGIGISAMHYIGMKAMILEADYAYHLGYFILSVFIAILVSFFSLFIFLKLQPYMNNFIVKGITSLLMGIAISSMHYTGMHAVKYYVDSDLELIHSHMHHMSIKSIILGVTIGIVIILLLSILSSLLDRYVDYRLNYFDALTKLPNRRQFERLIESSTYLTGMAILHIHDLNKWNSKYGYYFGDKIIIYIEELCTKLMPPNVELFRIEGNRFAFLSMTNEDLEKLLAGLNHLTTILSSPVTIDDQIIKIETAIALSVNEKKISSKQIYKNAVAVLTHYSIRYDNEIIKYDSDKHKRTFANHLVNEIEDALIKKQLYLVYQPKVFLNSKEVAGVEALLRWKHPIYGELSPAVFIPILEASDKMWEVTDWIIEEVCKQLAIWEQQGRSIPIAINIPGPYVTSPRLIRSLTTNVDKYELSPSLIELEITETSAVGNIEGAIQSVQAFRSAGFSVALDDFGTGVSSLSYLKRIPVNTLKIDKSFIDGVPESQKDGEIIKAIMALGSSLHLSIVIEGVEREEQIEYLSAINELPIIQGYYYAKPMNIIALEEWVFRLKEQYR</sequence>
<dbReference type="SMART" id="SM00267">
    <property type="entry name" value="GGDEF"/>
    <property type="match status" value="1"/>
</dbReference>
<dbReference type="SMART" id="SM00052">
    <property type="entry name" value="EAL"/>
    <property type="match status" value="1"/>
</dbReference>
<name>A0A7Y0PKR7_9BACI</name>
<evidence type="ECO:0000259" key="3">
    <source>
        <dbReference type="PROSITE" id="PS50887"/>
    </source>
</evidence>
<keyword evidence="1" id="KW-0812">Transmembrane</keyword>
<feature type="domain" description="GGDEF" evidence="3">
    <location>
        <begin position="292"/>
        <end position="424"/>
    </location>
</feature>
<dbReference type="InterPro" id="IPR035919">
    <property type="entry name" value="EAL_sf"/>
</dbReference>
<dbReference type="InterPro" id="IPR001633">
    <property type="entry name" value="EAL_dom"/>
</dbReference>
<dbReference type="Pfam" id="PF00990">
    <property type="entry name" value="GGDEF"/>
    <property type="match status" value="1"/>
</dbReference>
<feature type="transmembrane region" description="Helical" evidence="1">
    <location>
        <begin position="95"/>
        <end position="115"/>
    </location>
</feature>
<dbReference type="InterPro" id="IPR000160">
    <property type="entry name" value="GGDEF_dom"/>
</dbReference>
<dbReference type="PROSITE" id="PS50924">
    <property type="entry name" value="MHYT"/>
    <property type="match status" value="1"/>
</dbReference>
<feature type="transmembrane region" description="Helical" evidence="1">
    <location>
        <begin position="157"/>
        <end position="182"/>
    </location>
</feature>